<dbReference type="Proteomes" id="UP000036802">
    <property type="component" value="Unassembled WGS sequence"/>
</dbReference>
<sequence length="99" mass="11251">MASVSKVTQMAHQFARICVFGDVRVQFRQQARQQSHGLRRERPAWFGKQVVAGESQGFEPGLLLIDQRLQTGTLRGDADFCGHGRLPHSNRHRLVQSRL</sequence>
<organism evidence="1 2">
    <name type="scientific">Bifidobacterium breve MCC 1114</name>
    <dbReference type="NCBI Taxonomy" id="1365964"/>
    <lineage>
        <taxon>Bacteria</taxon>
        <taxon>Bacillati</taxon>
        <taxon>Actinomycetota</taxon>
        <taxon>Actinomycetes</taxon>
        <taxon>Bifidobacteriales</taxon>
        <taxon>Bifidobacteriaceae</taxon>
        <taxon>Bifidobacterium</taxon>
    </lineage>
</organism>
<dbReference type="EMBL" id="AVQC01000017">
    <property type="protein sequence ID" value="KOA63891.1"/>
    <property type="molecule type" value="Genomic_DNA"/>
</dbReference>
<evidence type="ECO:0000313" key="1">
    <source>
        <dbReference type="EMBL" id="KOA63891.1"/>
    </source>
</evidence>
<gene>
    <name evidence="1" type="ORF">BBM1114_09050</name>
</gene>
<proteinExistence type="predicted"/>
<comment type="caution">
    <text evidence="1">The sequence shown here is derived from an EMBL/GenBank/DDBJ whole genome shotgun (WGS) entry which is preliminary data.</text>
</comment>
<dbReference type="RefSeq" id="WP_052790762.1">
    <property type="nucleotide sequence ID" value="NZ_AVQC01000017.1"/>
</dbReference>
<evidence type="ECO:0000313" key="2">
    <source>
        <dbReference type="Proteomes" id="UP000036802"/>
    </source>
</evidence>
<reference evidence="1 2" key="1">
    <citation type="journal article" date="2015" name="Int J Genomics">
        <title>Comparative Genomics Revealed Genetic Diversity and Species/Strain-Level Differences in Carbohydrate Metabolism of Three Probiotic Bifidobacterial Species.</title>
        <authorList>
            <person name="Odamaki T."/>
            <person name="Horigome A."/>
            <person name="Sugahara H."/>
            <person name="Hashikura N."/>
            <person name="Minami J."/>
            <person name="Xiao J.Z."/>
            <person name="Abe F."/>
        </authorList>
    </citation>
    <scope>NUCLEOTIDE SEQUENCE [LARGE SCALE GENOMIC DNA]</scope>
    <source>
        <strain evidence="1 2">MCC 1114</strain>
    </source>
</reference>
<protein>
    <submittedName>
        <fullName evidence="1">Uncharacterized protein</fullName>
    </submittedName>
</protein>
<dbReference type="PATRIC" id="fig|1365964.3.peg.1831"/>
<name>A0A0L7CWB1_BIFBR</name>
<accession>A0A0L7CWB1</accession>
<dbReference type="AlphaFoldDB" id="A0A0L7CWB1"/>